<dbReference type="PANTHER" id="PTHR10125">
    <property type="entry name" value="P2X PURINOCEPTOR"/>
    <property type="match status" value="1"/>
</dbReference>
<dbReference type="AlphaFoldDB" id="A0A671KH51"/>
<keyword evidence="8" id="KW-1071">Ligand-gated ion channel</keyword>
<evidence type="ECO:0000256" key="3">
    <source>
        <dbReference type="ARBA" id="ARBA00022448"/>
    </source>
</evidence>
<reference evidence="10" key="2">
    <citation type="submission" date="2025-09" db="UniProtKB">
        <authorList>
            <consortium name="Ensembl"/>
        </authorList>
    </citation>
    <scope>IDENTIFICATION</scope>
</reference>
<evidence type="ECO:0000313" key="11">
    <source>
        <dbReference type="Proteomes" id="UP000472260"/>
    </source>
</evidence>
<evidence type="ECO:0000256" key="5">
    <source>
        <dbReference type="ARBA" id="ARBA00022989"/>
    </source>
</evidence>
<evidence type="ECO:0000313" key="10">
    <source>
        <dbReference type="Ensembl" id="ENSSANP00000005294.1"/>
    </source>
</evidence>
<dbReference type="GO" id="GO:0070588">
    <property type="term" value="P:calcium ion transmembrane transport"/>
    <property type="evidence" value="ECO:0007669"/>
    <property type="project" value="TreeGrafter"/>
</dbReference>
<evidence type="ECO:0008006" key="12">
    <source>
        <dbReference type="Google" id="ProtNLM"/>
    </source>
</evidence>
<dbReference type="InterPro" id="IPR059116">
    <property type="entry name" value="P2X_receptor"/>
</dbReference>
<dbReference type="PANTHER" id="PTHR10125:SF18">
    <property type="entry name" value="P2X PURINOCEPTOR 4"/>
    <property type="match status" value="1"/>
</dbReference>
<dbReference type="GO" id="GO:0012505">
    <property type="term" value="C:endomembrane system"/>
    <property type="evidence" value="ECO:0007669"/>
    <property type="project" value="UniProtKB-SubCell"/>
</dbReference>
<dbReference type="Pfam" id="PF00864">
    <property type="entry name" value="P2X_receptor"/>
    <property type="match status" value="1"/>
</dbReference>
<keyword evidence="6" id="KW-0406">Ion transport</keyword>
<comment type="subcellular location">
    <subcellularLocation>
        <location evidence="1">Endomembrane system</location>
    </subcellularLocation>
</comment>
<evidence type="ECO:0000256" key="9">
    <source>
        <dbReference type="ARBA" id="ARBA00023303"/>
    </source>
</evidence>
<dbReference type="Proteomes" id="UP000472260">
    <property type="component" value="Unassembled WGS sequence"/>
</dbReference>
<evidence type="ECO:0000256" key="6">
    <source>
        <dbReference type="ARBA" id="ARBA00023065"/>
    </source>
</evidence>
<proteinExistence type="inferred from homology"/>
<sequence length="100" mass="11189">TEGVHVWDIPEYVILPQGENSFFALTNMIVTPGQTQSKCPEVQQNTFICFCESDSDCKEGLDEVRGNGVQTGRCVQYSDKIQTCEVQAWCPLDNDTIIPK</sequence>
<dbReference type="GO" id="GO:0098794">
    <property type="term" value="C:postsynapse"/>
    <property type="evidence" value="ECO:0007669"/>
    <property type="project" value="GOC"/>
</dbReference>
<evidence type="ECO:0000256" key="2">
    <source>
        <dbReference type="ARBA" id="ARBA00009848"/>
    </source>
</evidence>
<keyword evidence="7" id="KW-0472">Membrane</keyword>
<dbReference type="GO" id="GO:0004931">
    <property type="term" value="F:extracellularly ATP-gated monoatomic cation channel activity"/>
    <property type="evidence" value="ECO:0007669"/>
    <property type="project" value="TreeGrafter"/>
</dbReference>
<reference evidence="10" key="1">
    <citation type="submission" date="2025-08" db="UniProtKB">
        <authorList>
            <consortium name="Ensembl"/>
        </authorList>
    </citation>
    <scope>IDENTIFICATION</scope>
</reference>
<accession>A0A671KH51</accession>
<comment type="similarity">
    <text evidence="2">Belongs to the P2X receptor family.</text>
</comment>
<keyword evidence="4" id="KW-0812">Transmembrane</keyword>
<evidence type="ECO:0000256" key="8">
    <source>
        <dbReference type="ARBA" id="ARBA00023286"/>
    </source>
</evidence>
<keyword evidence="11" id="KW-1185">Reference proteome</keyword>
<dbReference type="Ensembl" id="ENSSANT00000005691.1">
    <property type="protein sequence ID" value="ENSSANP00000005294.1"/>
    <property type="gene ID" value="ENSSANG00000002876.1"/>
</dbReference>
<evidence type="ECO:0000256" key="4">
    <source>
        <dbReference type="ARBA" id="ARBA00022692"/>
    </source>
</evidence>
<keyword evidence="9" id="KW-0407">Ion channel</keyword>
<dbReference type="GO" id="GO:0005886">
    <property type="term" value="C:plasma membrane"/>
    <property type="evidence" value="ECO:0007669"/>
    <property type="project" value="TreeGrafter"/>
</dbReference>
<keyword evidence="3" id="KW-0813">Transport</keyword>
<name>A0A671KH51_9TELE</name>
<evidence type="ECO:0000256" key="1">
    <source>
        <dbReference type="ARBA" id="ARBA00004308"/>
    </source>
</evidence>
<keyword evidence="5" id="KW-1133">Transmembrane helix</keyword>
<protein>
    <recommendedName>
        <fullName evidence="12">Purinergic receptor</fullName>
    </recommendedName>
</protein>
<dbReference type="InterPro" id="IPR027309">
    <property type="entry name" value="P2X_extracellular_dom_sf"/>
</dbReference>
<evidence type="ECO:0000256" key="7">
    <source>
        <dbReference type="ARBA" id="ARBA00023136"/>
    </source>
</evidence>
<organism evidence="10 11">
    <name type="scientific">Sinocyclocheilus anshuiensis</name>
    <dbReference type="NCBI Taxonomy" id="1608454"/>
    <lineage>
        <taxon>Eukaryota</taxon>
        <taxon>Metazoa</taxon>
        <taxon>Chordata</taxon>
        <taxon>Craniata</taxon>
        <taxon>Vertebrata</taxon>
        <taxon>Euteleostomi</taxon>
        <taxon>Actinopterygii</taxon>
        <taxon>Neopterygii</taxon>
        <taxon>Teleostei</taxon>
        <taxon>Ostariophysi</taxon>
        <taxon>Cypriniformes</taxon>
        <taxon>Cyprinidae</taxon>
        <taxon>Cyprininae</taxon>
        <taxon>Sinocyclocheilus</taxon>
    </lineage>
</organism>
<dbReference type="Gene3D" id="2.60.490.10">
    <property type="entry name" value="atp-gated p2x4 ion channel domain"/>
    <property type="match status" value="1"/>
</dbReference>